<feature type="non-terminal residue" evidence="3">
    <location>
        <position position="334"/>
    </location>
</feature>
<accession>A0A2K3MAY3</accession>
<evidence type="ECO:0000259" key="2">
    <source>
        <dbReference type="Pfam" id="PF13963"/>
    </source>
</evidence>
<feature type="region of interest" description="Disordered" evidence="1">
    <location>
        <begin position="241"/>
        <end position="301"/>
    </location>
</feature>
<comment type="caution">
    <text evidence="3">The sequence shown here is derived from an EMBL/GenBank/DDBJ whole genome shotgun (WGS) entry which is preliminary data.</text>
</comment>
<evidence type="ECO:0000256" key="1">
    <source>
        <dbReference type="SAM" id="MobiDB-lite"/>
    </source>
</evidence>
<dbReference type="ExpressionAtlas" id="A0A2K3MAY3">
    <property type="expression patterns" value="baseline"/>
</dbReference>
<organism evidence="3 4">
    <name type="scientific">Trifolium pratense</name>
    <name type="common">Red clover</name>
    <dbReference type="NCBI Taxonomy" id="57577"/>
    <lineage>
        <taxon>Eukaryota</taxon>
        <taxon>Viridiplantae</taxon>
        <taxon>Streptophyta</taxon>
        <taxon>Embryophyta</taxon>
        <taxon>Tracheophyta</taxon>
        <taxon>Spermatophyta</taxon>
        <taxon>Magnoliopsida</taxon>
        <taxon>eudicotyledons</taxon>
        <taxon>Gunneridae</taxon>
        <taxon>Pentapetalae</taxon>
        <taxon>rosids</taxon>
        <taxon>fabids</taxon>
        <taxon>Fabales</taxon>
        <taxon>Fabaceae</taxon>
        <taxon>Papilionoideae</taxon>
        <taxon>50 kb inversion clade</taxon>
        <taxon>NPAAA clade</taxon>
        <taxon>Hologalegina</taxon>
        <taxon>IRL clade</taxon>
        <taxon>Trifolieae</taxon>
        <taxon>Trifolium</taxon>
    </lineage>
</organism>
<reference evidence="3 4" key="1">
    <citation type="journal article" date="2014" name="Am. J. Bot.">
        <title>Genome assembly and annotation for red clover (Trifolium pratense; Fabaceae).</title>
        <authorList>
            <person name="Istvanek J."/>
            <person name="Jaros M."/>
            <person name="Krenek A."/>
            <person name="Repkova J."/>
        </authorList>
    </citation>
    <scope>NUCLEOTIDE SEQUENCE [LARGE SCALE GENOMIC DNA]</scope>
    <source>
        <strain evidence="4">cv. Tatra</strain>
        <tissue evidence="3">Young leaves</tissue>
    </source>
</reference>
<dbReference type="Pfam" id="PF13963">
    <property type="entry name" value="Transpos_assoc"/>
    <property type="match status" value="1"/>
</dbReference>
<sequence>MDKSWITQPRNSSEYLQGLNGFLDLAFKNRLNAKCPCKNCGFKTPQSRSVMYDHLRVTPFPVGYTSWCYHGEVAIGENNNGSPINRLNVVHDTTNAEDPIQKLIKDAFGVDRNHPNEVPIVSNVDIEIEDVMPNTPPERTEAKEFYELAKDGEQPLYEGCTKYSKLAFLVKLYHIKCLCGMSDKAITMILQLLQDAFEHAKIPSSFYEAKKTITKLGLNYEKILVCPNDCMSTSTRRRNYRIQPQPQPPTQPPPQDQPLQPPPPLQPQHQQPQPLTQPPPRDQPPQLQPQHQQPQPPPQLHHSHWIVDVIDADGNVRQKHLQVRDLIPNEVGFK</sequence>
<reference evidence="3 4" key="2">
    <citation type="journal article" date="2017" name="Front. Plant Sci.">
        <title>Gene Classification and Mining of Molecular Markers Useful in Red Clover (Trifolium pratense) Breeding.</title>
        <authorList>
            <person name="Istvanek J."/>
            <person name="Dluhosova J."/>
            <person name="Dluhos P."/>
            <person name="Patkova L."/>
            <person name="Nedelnik J."/>
            <person name="Repkova J."/>
        </authorList>
    </citation>
    <scope>NUCLEOTIDE SEQUENCE [LARGE SCALE GENOMIC DNA]</scope>
    <source>
        <strain evidence="4">cv. Tatra</strain>
        <tissue evidence="3">Young leaves</tissue>
    </source>
</reference>
<proteinExistence type="predicted"/>
<feature type="domain" description="Transposase-associated" evidence="2">
    <location>
        <begin position="3"/>
        <end position="72"/>
    </location>
</feature>
<feature type="compositionally biased region" description="Pro residues" evidence="1">
    <location>
        <begin position="245"/>
        <end position="266"/>
    </location>
</feature>
<dbReference type="Proteomes" id="UP000236291">
    <property type="component" value="Unassembled WGS sequence"/>
</dbReference>
<name>A0A2K3MAY3_TRIPR</name>
<evidence type="ECO:0000313" key="4">
    <source>
        <dbReference type="Proteomes" id="UP000236291"/>
    </source>
</evidence>
<dbReference type="InterPro" id="IPR029480">
    <property type="entry name" value="Transpos_assoc"/>
</dbReference>
<dbReference type="EMBL" id="ASHM01055188">
    <property type="protein sequence ID" value="PNX87941.1"/>
    <property type="molecule type" value="Genomic_DNA"/>
</dbReference>
<dbReference type="PANTHER" id="PTHR10775">
    <property type="entry name" value="OS08G0208400 PROTEIN"/>
    <property type="match status" value="1"/>
</dbReference>
<evidence type="ECO:0000313" key="3">
    <source>
        <dbReference type="EMBL" id="PNX87941.1"/>
    </source>
</evidence>
<feature type="compositionally biased region" description="Pro residues" evidence="1">
    <location>
        <begin position="275"/>
        <end position="287"/>
    </location>
</feature>
<gene>
    <name evidence="3" type="ORF">L195_g044041</name>
</gene>
<dbReference type="PANTHER" id="PTHR10775:SF166">
    <property type="entry name" value="OS04G0146034 PROTEIN"/>
    <property type="match status" value="1"/>
</dbReference>
<dbReference type="AlphaFoldDB" id="A0A2K3MAY3"/>
<protein>
    <recommendedName>
        <fullName evidence="2">Transposase-associated domain-containing protein</fullName>
    </recommendedName>
</protein>